<organism evidence="2">
    <name type="scientific">Octopus bimaculoides</name>
    <name type="common">California two-spotted octopus</name>
    <dbReference type="NCBI Taxonomy" id="37653"/>
    <lineage>
        <taxon>Eukaryota</taxon>
        <taxon>Metazoa</taxon>
        <taxon>Spiralia</taxon>
        <taxon>Lophotrochozoa</taxon>
        <taxon>Mollusca</taxon>
        <taxon>Cephalopoda</taxon>
        <taxon>Coleoidea</taxon>
        <taxon>Octopodiformes</taxon>
        <taxon>Octopoda</taxon>
        <taxon>Incirrata</taxon>
        <taxon>Octopodidae</taxon>
        <taxon>Octopus</taxon>
    </lineage>
</organism>
<reference evidence="2" key="1">
    <citation type="submission" date="2015-07" db="EMBL/GenBank/DDBJ databases">
        <title>MeaNS - Measles Nucleotide Surveillance Program.</title>
        <authorList>
            <person name="Tran T."/>
            <person name="Druce J."/>
        </authorList>
    </citation>
    <scope>NUCLEOTIDE SEQUENCE</scope>
    <source>
        <strain evidence="2">UCB-OBI-ISO-001</strain>
        <tissue evidence="2">Gonad</tissue>
    </source>
</reference>
<dbReference type="STRING" id="37653.A0A0L8GMT7"/>
<protein>
    <recommendedName>
        <fullName evidence="1">PRELI/MSF1 domain-containing protein</fullName>
    </recommendedName>
</protein>
<dbReference type="GO" id="GO:0005758">
    <property type="term" value="C:mitochondrial intermembrane space"/>
    <property type="evidence" value="ECO:0007669"/>
    <property type="project" value="InterPro"/>
</dbReference>
<dbReference type="InterPro" id="IPR006797">
    <property type="entry name" value="PRELI/MSF1_dom"/>
</dbReference>
<dbReference type="PANTHER" id="PTHR11158">
    <property type="entry name" value="MSF1/PX19 RELATED"/>
    <property type="match status" value="1"/>
</dbReference>
<name>A0A0L8GMT7_OCTBM</name>
<evidence type="ECO:0000313" key="2">
    <source>
        <dbReference type="EMBL" id="KOF78341.1"/>
    </source>
</evidence>
<dbReference type="EMBL" id="KQ421118">
    <property type="protein sequence ID" value="KOF78341.1"/>
    <property type="molecule type" value="Genomic_DNA"/>
</dbReference>
<dbReference type="PROSITE" id="PS50904">
    <property type="entry name" value="PRELI_MSF1"/>
    <property type="match status" value="1"/>
</dbReference>
<dbReference type="Pfam" id="PF04707">
    <property type="entry name" value="PRELI"/>
    <property type="match status" value="1"/>
</dbReference>
<feature type="domain" description="PRELI/MSF1" evidence="1">
    <location>
        <begin position="1"/>
        <end position="162"/>
    </location>
</feature>
<dbReference type="InterPro" id="IPR037365">
    <property type="entry name" value="Slowmo/Ups"/>
</dbReference>
<accession>A0A0L8GMT7</accession>
<sequence>MGHPWETVVNAAWQKYPNPITQSVVGVDIVDRYVDRNGVLKTHRLLSTSWGLQPWVTRIVGIDRTCFASEISEVDPRSKRMTLQTRNLTFYNIVSIDENLTYCPDPKDKSSTLLKQEAIVNVKGIPLSSYLEGILTDTISNNAGKGRQAMEWVIGKLKGEAKDLTEEAKKCMDSVLPTNHSTATSL</sequence>
<evidence type="ECO:0000259" key="1">
    <source>
        <dbReference type="PROSITE" id="PS50904"/>
    </source>
</evidence>
<dbReference type="AlphaFoldDB" id="A0A0L8GMT7"/>
<proteinExistence type="predicted"/>
<gene>
    <name evidence="2" type="ORF">OCBIM_22030926mg</name>
</gene>
<dbReference type="OrthoDB" id="407630at2759"/>